<dbReference type="SMART" id="SM00728">
    <property type="entry name" value="ChW"/>
    <property type="match status" value="3"/>
</dbReference>
<evidence type="ECO:0000259" key="2">
    <source>
        <dbReference type="Pfam" id="PF14478"/>
    </source>
</evidence>
<proteinExistence type="predicted"/>
<name>A0ABY6HFK0_9FIRM</name>
<protein>
    <submittedName>
        <fullName evidence="3">DUF4430 domain-containing protein</fullName>
    </submittedName>
</protein>
<feature type="chain" id="PRO_5047312526" evidence="1">
    <location>
        <begin position="28"/>
        <end position="419"/>
    </location>
</feature>
<gene>
    <name evidence="3" type="ORF">LNN31_02430</name>
</gene>
<dbReference type="RefSeq" id="WP_228879314.1">
    <property type="nucleotide sequence ID" value="NZ_CABIIK010000010.1"/>
</dbReference>
<evidence type="ECO:0000313" key="3">
    <source>
        <dbReference type="EMBL" id="UYO63322.1"/>
    </source>
</evidence>
<organism evidence="3 4">
    <name type="scientific">Acetobacterium wieringae</name>
    <dbReference type="NCBI Taxonomy" id="52694"/>
    <lineage>
        <taxon>Bacteria</taxon>
        <taxon>Bacillati</taxon>
        <taxon>Bacillota</taxon>
        <taxon>Clostridia</taxon>
        <taxon>Eubacteriales</taxon>
        <taxon>Eubacteriaceae</taxon>
        <taxon>Acetobacterium</taxon>
    </lineage>
</organism>
<keyword evidence="4" id="KW-1185">Reference proteome</keyword>
<reference evidence="3" key="1">
    <citation type="submission" date="2021-11" db="EMBL/GenBank/DDBJ databases">
        <title>Isoprene-degrading acetogen.</title>
        <authorList>
            <person name="Yang Y."/>
            <person name="Jin H."/>
            <person name="Yan J."/>
        </authorList>
    </citation>
    <scope>NUCLEOTIDE SEQUENCE</scope>
    <source>
        <strain evidence="3">Berkeley</strain>
    </source>
</reference>
<evidence type="ECO:0000313" key="4">
    <source>
        <dbReference type="Proteomes" id="UP001163550"/>
    </source>
</evidence>
<dbReference type="InterPro" id="IPR006637">
    <property type="entry name" value="ChW"/>
</dbReference>
<feature type="domain" description="Transcobalamin-like C-terminal" evidence="2">
    <location>
        <begin position="138"/>
        <end position="172"/>
    </location>
</feature>
<sequence>MKKLMKQMLMLGLTLMSILLFTGSVLAEENMTVQDKSQTGTITISVEKFTLGEGYYIEPVQIPIYTGDTGISVLNRFLGSDKIVWKNNYLVGLYGAQVGTVKVPASISAMESHSDFGDAPTTESALAEGLTYPDRLSEKDYSPMSGWMYSVNNNFPGYGLDGYTPSDGDVFRLQFTLWGYGADLGQDFQGGMTPINQTDKTDLTKLLAEINSSGKKSQYLKEAAFKSLYNQAYPMMMDLDATTKQVRELCSNLKAAIPVVTEPVAATYHTHIQNIGWESIWKTDGDVSGTSGKSLRLEGIEVKLTGTEGYDLGIRYKTHIENIGWENIWKTNGEMSGTKGQGLRLEGINVELTGADAKQFDVYYQVHAQNFGWLDWALNGASAGTAGFGYRLEGIRISVVPKGAAAPGSTARPFVQNNQ</sequence>
<dbReference type="EMBL" id="CP087994">
    <property type="protein sequence ID" value="UYO63322.1"/>
    <property type="molecule type" value="Genomic_DNA"/>
</dbReference>
<keyword evidence="1" id="KW-0732">Signal</keyword>
<dbReference type="Pfam" id="PF07538">
    <property type="entry name" value="ChW"/>
    <property type="match status" value="3"/>
</dbReference>
<dbReference type="InterPro" id="IPR027954">
    <property type="entry name" value="Transcobalamin-like_C"/>
</dbReference>
<evidence type="ECO:0000256" key="1">
    <source>
        <dbReference type="SAM" id="SignalP"/>
    </source>
</evidence>
<dbReference type="Proteomes" id="UP001163550">
    <property type="component" value="Chromosome"/>
</dbReference>
<dbReference type="Pfam" id="PF14478">
    <property type="entry name" value="DUF4430"/>
    <property type="match status" value="1"/>
</dbReference>
<feature type="signal peptide" evidence="1">
    <location>
        <begin position="1"/>
        <end position="27"/>
    </location>
</feature>
<accession>A0ABY6HFK0</accession>